<accession>A0A9X2Y0S3</accession>
<organism evidence="2 3">
    <name type="scientific">Paraflavisolibacter caeni</name>
    <dbReference type="NCBI Taxonomy" id="2982496"/>
    <lineage>
        <taxon>Bacteria</taxon>
        <taxon>Pseudomonadati</taxon>
        <taxon>Bacteroidota</taxon>
        <taxon>Chitinophagia</taxon>
        <taxon>Chitinophagales</taxon>
        <taxon>Chitinophagaceae</taxon>
        <taxon>Paraflavisolibacter</taxon>
    </lineage>
</organism>
<keyword evidence="1" id="KW-1133">Transmembrane helix</keyword>
<keyword evidence="1" id="KW-0812">Transmembrane</keyword>
<dbReference type="Proteomes" id="UP001155483">
    <property type="component" value="Unassembled WGS sequence"/>
</dbReference>
<reference evidence="2" key="1">
    <citation type="submission" date="2022-09" db="EMBL/GenBank/DDBJ databases">
        <authorList>
            <person name="Yuan C."/>
            <person name="Ke Z."/>
        </authorList>
    </citation>
    <scope>NUCLEOTIDE SEQUENCE</scope>
    <source>
        <strain evidence="2">LB-8</strain>
    </source>
</reference>
<protein>
    <submittedName>
        <fullName evidence="2">Uncharacterized protein</fullName>
    </submittedName>
</protein>
<evidence type="ECO:0000313" key="3">
    <source>
        <dbReference type="Proteomes" id="UP001155483"/>
    </source>
</evidence>
<keyword evidence="1" id="KW-0472">Membrane</keyword>
<reference evidence="2" key="2">
    <citation type="submission" date="2023-04" db="EMBL/GenBank/DDBJ databases">
        <title>Paracnuella aquatica gen. nov., sp. nov., a member of the family Chitinophagaceae isolated from a hot spring.</title>
        <authorList>
            <person name="Wang C."/>
        </authorList>
    </citation>
    <scope>NUCLEOTIDE SEQUENCE</scope>
    <source>
        <strain evidence="2">LB-8</strain>
    </source>
</reference>
<sequence length="240" mass="26617">MPSKSCISVVIANNTWTGGYGATSQRHYAFAQGGTSVATRGNQWEQTVNFTTAGGTTAGYRTYSNQSGVIYSEVYVTNRYRQSSNFTSYKFVIRLFCFYTKSILHGLIFILTLLLHQPAVGQQAEYNKTGAPGTWRIIGTAEAQFTVDHDGIIVGPPYDNFRKLQIKVTEAPLRLIKLQVIYEDGEPDILPVRIYIAQGGASRPLNLSGNGTRHIRRIDFWYDTGGSRTGRAKVTVLGMK</sequence>
<comment type="caution">
    <text evidence="2">The sequence shown here is derived from an EMBL/GenBank/DDBJ whole genome shotgun (WGS) entry which is preliminary data.</text>
</comment>
<dbReference type="RefSeq" id="WP_279299739.1">
    <property type="nucleotide sequence ID" value="NZ_JAOTIF010000032.1"/>
</dbReference>
<name>A0A9X2Y0S3_9BACT</name>
<dbReference type="EMBL" id="JAOTIF010000032">
    <property type="protein sequence ID" value="MCU7552302.1"/>
    <property type="molecule type" value="Genomic_DNA"/>
</dbReference>
<dbReference type="AlphaFoldDB" id="A0A9X2Y0S3"/>
<evidence type="ECO:0000313" key="2">
    <source>
        <dbReference type="EMBL" id="MCU7552302.1"/>
    </source>
</evidence>
<feature type="transmembrane region" description="Helical" evidence="1">
    <location>
        <begin position="91"/>
        <end position="115"/>
    </location>
</feature>
<evidence type="ECO:0000256" key="1">
    <source>
        <dbReference type="SAM" id="Phobius"/>
    </source>
</evidence>
<proteinExistence type="predicted"/>
<keyword evidence="3" id="KW-1185">Reference proteome</keyword>
<gene>
    <name evidence="2" type="ORF">OCK74_24495</name>
</gene>